<protein>
    <submittedName>
        <fullName evidence="1">Uncharacterized protein</fullName>
    </submittedName>
</protein>
<organism evidence="1 2">
    <name type="scientific">Pistacia atlantica</name>
    <dbReference type="NCBI Taxonomy" id="434234"/>
    <lineage>
        <taxon>Eukaryota</taxon>
        <taxon>Viridiplantae</taxon>
        <taxon>Streptophyta</taxon>
        <taxon>Embryophyta</taxon>
        <taxon>Tracheophyta</taxon>
        <taxon>Spermatophyta</taxon>
        <taxon>Magnoliopsida</taxon>
        <taxon>eudicotyledons</taxon>
        <taxon>Gunneridae</taxon>
        <taxon>Pentapetalae</taxon>
        <taxon>rosids</taxon>
        <taxon>malvids</taxon>
        <taxon>Sapindales</taxon>
        <taxon>Anacardiaceae</taxon>
        <taxon>Pistacia</taxon>
    </lineage>
</organism>
<accession>A0ACC1C5F0</accession>
<sequence length="200" mass="22854">MGRGKVTLERIENSTSRQVTFSKRKNGILKKAYELSVLCDADVAVLIFSPTGKLYQYASGDVDRTIARYWGEVPLLNPNQQRSKTAERILKDKIEELERSAHSMEERLRHLAGEDISTLGIKELKRLERQLKAGVERIRAKERCITSEHLNSLKRRMQELRDADMNSNILGFSPPHAFQQRMGDGELCNASRSIQDSVLR</sequence>
<dbReference type="Proteomes" id="UP001164250">
    <property type="component" value="Chromosome 1"/>
</dbReference>
<keyword evidence="2" id="KW-1185">Reference proteome</keyword>
<proteinExistence type="predicted"/>
<evidence type="ECO:0000313" key="1">
    <source>
        <dbReference type="EMBL" id="KAJ0110930.1"/>
    </source>
</evidence>
<dbReference type="EMBL" id="CM047897">
    <property type="protein sequence ID" value="KAJ0110930.1"/>
    <property type="molecule type" value="Genomic_DNA"/>
</dbReference>
<name>A0ACC1C5F0_9ROSI</name>
<gene>
    <name evidence="1" type="ORF">Patl1_01237</name>
</gene>
<evidence type="ECO:0000313" key="2">
    <source>
        <dbReference type="Proteomes" id="UP001164250"/>
    </source>
</evidence>
<reference evidence="2" key="1">
    <citation type="journal article" date="2023" name="G3 (Bethesda)">
        <title>Genome assembly and association tests identify interacting loci associated with vigor, precocity, and sex in interspecific pistachio rootstocks.</title>
        <authorList>
            <person name="Palmer W."/>
            <person name="Jacygrad E."/>
            <person name="Sagayaradj S."/>
            <person name="Cavanaugh K."/>
            <person name="Han R."/>
            <person name="Bertier L."/>
            <person name="Beede B."/>
            <person name="Kafkas S."/>
            <person name="Golino D."/>
            <person name="Preece J."/>
            <person name="Michelmore R."/>
        </authorList>
    </citation>
    <scope>NUCLEOTIDE SEQUENCE [LARGE SCALE GENOMIC DNA]</scope>
</reference>
<comment type="caution">
    <text evidence="1">The sequence shown here is derived from an EMBL/GenBank/DDBJ whole genome shotgun (WGS) entry which is preliminary data.</text>
</comment>